<organism evidence="1 2">
    <name type="scientific">Pseudomonas entomophila</name>
    <dbReference type="NCBI Taxonomy" id="312306"/>
    <lineage>
        <taxon>Bacteria</taxon>
        <taxon>Pseudomonadati</taxon>
        <taxon>Pseudomonadota</taxon>
        <taxon>Gammaproteobacteria</taxon>
        <taxon>Pseudomonadales</taxon>
        <taxon>Pseudomonadaceae</taxon>
        <taxon>Pseudomonas</taxon>
    </lineage>
</organism>
<dbReference type="Proteomes" id="UP000268230">
    <property type="component" value="Chromosome"/>
</dbReference>
<dbReference type="AlphaFoldDB" id="A0A3S8UJC1"/>
<protein>
    <submittedName>
        <fullName evidence="1">Glycosyltransferase</fullName>
    </submittedName>
</protein>
<proteinExistence type="predicted"/>
<evidence type="ECO:0000313" key="2">
    <source>
        <dbReference type="Proteomes" id="UP000268230"/>
    </source>
</evidence>
<sequence length="404" mass="44779">MPHLLVLSHRWPEPQACSAGQHLQQILQTLLAGGWQVTFASSAQPCERKADLAALGVIEQHISTDNQDFLASQAADVVLFDSFTSEERYTSQVTQHIPQALRVLLTGGLQSLSETRQQLLRRRLIEGLDPNDFRALFATSGPDLYRHMAPSELTQRELAAIWRCDLTLLTSQAEFDLLVNGFGVPDYLLHYCPPMVEPAATSRPFAERQHFVCLGDFASPAQHDALLWLRHNLWPVLRRELPEAQLYLHGANPSARSMALHAPEQGLHVMGEAPCVETLLGSARVYLAPLRSGAGIDGPLLEALRQGTPCVTTPLGAEGIQGQHPWPGSVADTAEGLAKAAAQLYGDAAQWQRAQDACEPLLKARFDRQRHATVLLGRIEHSLVHLHEQRLYNFVGAMLRRERR</sequence>
<gene>
    <name evidence="1" type="ORF">EJA05_11510</name>
</gene>
<keyword evidence="1" id="KW-0808">Transferase</keyword>
<dbReference type="GO" id="GO:0016740">
    <property type="term" value="F:transferase activity"/>
    <property type="evidence" value="ECO:0007669"/>
    <property type="project" value="UniProtKB-KW"/>
</dbReference>
<accession>A0A3S8UJC1</accession>
<evidence type="ECO:0000313" key="1">
    <source>
        <dbReference type="EMBL" id="AZL68312.1"/>
    </source>
</evidence>
<dbReference type="OrthoDB" id="9807209at2"/>
<dbReference type="Pfam" id="PF13692">
    <property type="entry name" value="Glyco_trans_1_4"/>
    <property type="match status" value="1"/>
</dbReference>
<dbReference type="KEGG" id="pory:EJA05_11510"/>
<dbReference type="Gene3D" id="3.40.50.2000">
    <property type="entry name" value="Glycogen Phosphorylase B"/>
    <property type="match status" value="1"/>
</dbReference>
<name>A0A3S8UJC1_9PSED</name>
<dbReference type="EMBL" id="CP034338">
    <property type="protein sequence ID" value="AZL68312.1"/>
    <property type="molecule type" value="Genomic_DNA"/>
</dbReference>
<reference evidence="1 2" key="1">
    <citation type="submission" date="2018-12" db="EMBL/GenBank/DDBJ databases">
        <authorList>
            <person name="Li S."/>
            <person name="Yang R."/>
            <person name="Chen G."/>
            <person name="Zou L."/>
            <person name="Zhang C."/>
            <person name="Chen Y."/>
            <person name="Liu Z."/>
            <person name="Li Y."/>
            <person name="Yan Y."/>
            <person name="Huang M."/>
            <person name="Chen T."/>
        </authorList>
    </citation>
    <scope>NUCLEOTIDE SEQUENCE [LARGE SCALE GENOMIC DNA]</scope>
    <source>
        <strain evidence="1 2">1257</strain>
    </source>
</reference>
<dbReference type="SUPFAM" id="SSF53756">
    <property type="entry name" value="UDP-Glycosyltransferase/glycogen phosphorylase"/>
    <property type="match status" value="1"/>
</dbReference>